<evidence type="ECO:0000313" key="1">
    <source>
        <dbReference type="EMBL" id="SHM60503.1"/>
    </source>
</evidence>
<reference evidence="2" key="1">
    <citation type="submission" date="2016-11" db="EMBL/GenBank/DDBJ databases">
        <authorList>
            <person name="Varghese N."/>
            <person name="Submissions S."/>
        </authorList>
    </citation>
    <scope>NUCLEOTIDE SEQUENCE [LARGE SCALE GENOMIC DNA]</scope>
    <source>
        <strain evidence="2">DSM 3661</strain>
    </source>
</reference>
<evidence type="ECO:0000313" key="2">
    <source>
        <dbReference type="Proteomes" id="UP000184260"/>
    </source>
</evidence>
<keyword evidence="2" id="KW-1185">Reference proteome</keyword>
<dbReference type="EMBL" id="FRBU01000049">
    <property type="protein sequence ID" value="SHM60503.1"/>
    <property type="molecule type" value="Genomic_DNA"/>
</dbReference>
<sequence>MDGARMQEIADYAAPQKTYNFLCEFKIGLKTLN</sequence>
<name>A0A1M7K682_9FLAO</name>
<proteinExistence type="predicted"/>
<protein>
    <submittedName>
        <fullName evidence="1">Uncharacterized protein</fullName>
    </submittedName>
</protein>
<dbReference type="AlphaFoldDB" id="A0A1M7K682"/>
<accession>A0A1M7K682</accession>
<dbReference type="Proteomes" id="UP000184260">
    <property type="component" value="Unassembled WGS sequence"/>
</dbReference>
<organism evidence="1 2">
    <name type="scientific">Flavobacterium xanthum</name>
    <dbReference type="NCBI Taxonomy" id="69322"/>
    <lineage>
        <taxon>Bacteria</taxon>
        <taxon>Pseudomonadati</taxon>
        <taxon>Bacteroidota</taxon>
        <taxon>Flavobacteriia</taxon>
        <taxon>Flavobacteriales</taxon>
        <taxon>Flavobacteriaceae</taxon>
        <taxon>Flavobacterium</taxon>
    </lineage>
</organism>
<gene>
    <name evidence="1" type="ORF">SAMN05443669_10491</name>
</gene>